<keyword evidence="3" id="KW-1185">Reference proteome</keyword>
<keyword evidence="1" id="KW-0175">Coiled coil</keyword>
<sequence>MEPTEIIASVNRENTELQNQNHRLLGKVQEIQAQLSEAHTLNNLFQHTFQAQAFEIYTATETINNLHHYINFLQSYIAHVEHQSEQAMLACRQTTEYYEREIAAGSWSRHQWSQEAANLSSSARDLHHSAFANFKASNTSDEQKKDLIQKIMEIESTVLLKEIQKNNLKHALENNRARLKKVCITSSKMIETRDELNRKLAETNVVLRSKAGKSAHALSVAKKEKESLQRKIEDAEEELQKCRETEEQLNEAIEREVQLQRECQLSLAEAEGLRISNDFYKREDANQTQTISSLKRLVVNLQNTDRNEGFTKTVANHKAEIVQLVANQTRLEDEIRKQKSIVTKSLAKMVEQVEITNEAKKEVATYKGHALATSHSLLVSLSHTKFEVAKEIVDNVFEGLKDIDSKKKATQAIHTINGYLERQLKTVEDYTTNTISSSAEVRELIRDLQNQTPKEAKPDKTEGFIEYVRGLQHSLEAEAAEKTNKLDV</sequence>
<evidence type="ECO:0000256" key="1">
    <source>
        <dbReference type="SAM" id="Coils"/>
    </source>
</evidence>
<dbReference type="OrthoDB" id="5378696at2759"/>
<protein>
    <submittedName>
        <fullName evidence="2">Uncharacterized protein</fullName>
    </submittedName>
</protein>
<evidence type="ECO:0000313" key="2">
    <source>
        <dbReference type="EMBL" id="EUN21388.1"/>
    </source>
</evidence>
<feature type="coiled-coil region" evidence="1">
    <location>
        <begin position="218"/>
        <end position="262"/>
    </location>
</feature>
<name>W7DT76_BIPV3</name>
<dbReference type="HOGENOM" id="CLU_051697_0_0_1"/>
<reference evidence="2 3" key="1">
    <citation type="journal article" date="2013" name="PLoS Genet.">
        <title>Comparative genome structure, secondary metabolite, and effector coding capacity across Cochliobolus pathogens.</title>
        <authorList>
            <person name="Condon B.J."/>
            <person name="Leng Y."/>
            <person name="Wu D."/>
            <person name="Bushley K.E."/>
            <person name="Ohm R.A."/>
            <person name="Otillar R."/>
            <person name="Martin J."/>
            <person name="Schackwitz W."/>
            <person name="Grimwood J."/>
            <person name="MohdZainudin N."/>
            <person name="Xue C."/>
            <person name="Wang R."/>
            <person name="Manning V.A."/>
            <person name="Dhillon B."/>
            <person name="Tu Z.J."/>
            <person name="Steffenson B.J."/>
            <person name="Salamov A."/>
            <person name="Sun H."/>
            <person name="Lowry S."/>
            <person name="LaButti K."/>
            <person name="Han J."/>
            <person name="Copeland A."/>
            <person name="Lindquist E."/>
            <person name="Barry K."/>
            <person name="Schmutz J."/>
            <person name="Baker S.E."/>
            <person name="Ciuffetti L.M."/>
            <person name="Grigoriev I.V."/>
            <person name="Zhong S."/>
            <person name="Turgeon B.G."/>
        </authorList>
    </citation>
    <scope>NUCLEOTIDE SEQUENCE [LARGE SCALE GENOMIC DNA]</scope>
    <source>
        <strain evidence="2 3">FI3</strain>
    </source>
</reference>
<organism evidence="2 3">
    <name type="scientific">Bipolaris victoriae (strain FI3)</name>
    <name type="common">Victoria blight of oats agent</name>
    <name type="synonym">Cochliobolus victoriae</name>
    <dbReference type="NCBI Taxonomy" id="930091"/>
    <lineage>
        <taxon>Eukaryota</taxon>
        <taxon>Fungi</taxon>
        <taxon>Dikarya</taxon>
        <taxon>Ascomycota</taxon>
        <taxon>Pezizomycotina</taxon>
        <taxon>Dothideomycetes</taxon>
        <taxon>Pleosporomycetidae</taxon>
        <taxon>Pleosporales</taxon>
        <taxon>Pleosporineae</taxon>
        <taxon>Pleosporaceae</taxon>
        <taxon>Bipolaris</taxon>
    </lineage>
</organism>
<evidence type="ECO:0000313" key="3">
    <source>
        <dbReference type="Proteomes" id="UP000054337"/>
    </source>
</evidence>
<dbReference type="Proteomes" id="UP000054337">
    <property type="component" value="Unassembled WGS sequence"/>
</dbReference>
<proteinExistence type="predicted"/>
<dbReference type="EMBL" id="KI968850">
    <property type="protein sequence ID" value="EUN21388.1"/>
    <property type="molecule type" value="Genomic_DNA"/>
</dbReference>
<feature type="coiled-coil region" evidence="1">
    <location>
        <begin position="7"/>
        <end position="34"/>
    </location>
</feature>
<gene>
    <name evidence="2" type="ORF">COCVIDRAFT_42646</name>
</gene>
<accession>W7DT76</accession>
<dbReference type="RefSeq" id="XP_014550963.1">
    <property type="nucleotide sequence ID" value="XM_014695477.1"/>
</dbReference>
<dbReference type="AlphaFoldDB" id="W7DT76"/>
<dbReference type="GeneID" id="26257362"/>